<protein>
    <submittedName>
        <fullName evidence="5">Ankyrin</fullName>
    </submittedName>
</protein>
<sequence length="393" mass="43974">MSLRQLPTELVHLVMENVTCQRDLNALAQTNRFFYRWLNPRLYKGAIRTQSKSLLRWAAKNGQVGTLQRLVENGMKKKTKKADEGVDSVVNFDHGQTPSSKLYKTPLGMAARRGNLPLDQHLIERGANATAKNPKNYRPLDIATLFGNFEIVAFLLPHLKQNFSADYTKYLAAALGPAVIGNYTSIARLLLASSAPINGTANNDADDIINFNEEETPLMIAIKKGNTGLVCLLLDYDGDPSMKITESDDPPLVDAARRGHENTVKLLVDRCLELEYAFAEAMFEAARWGRESVTAYFLSKGVDPDHAMKYNRTALSYAGYQAYTGTVKALLAAGADVNWTDAHGRTPIWYAIQTRDSKVIALYEKYSPADYEPYKDMEPDEEFDDWATEDEIE</sequence>
<evidence type="ECO:0000256" key="1">
    <source>
        <dbReference type="ARBA" id="ARBA00022737"/>
    </source>
</evidence>
<proteinExistence type="predicted"/>
<feature type="repeat" description="ANK" evidence="3">
    <location>
        <begin position="102"/>
        <end position="134"/>
    </location>
</feature>
<organism evidence="5 6">
    <name type="scientific">Aspergillus ellipticus CBS 707.79</name>
    <dbReference type="NCBI Taxonomy" id="1448320"/>
    <lineage>
        <taxon>Eukaryota</taxon>
        <taxon>Fungi</taxon>
        <taxon>Dikarya</taxon>
        <taxon>Ascomycota</taxon>
        <taxon>Pezizomycotina</taxon>
        <taxon>Eurotiomycetes</taxon>
        <taxon>Eurotiomycetidae</taxon>
        <taxon>Eurotiales</taxon>
        <taxon>Aspergillaceae</taxon>
        <taxon>Aspergillus</taxon>
        <taxon>Aspergillus subgen. Circumdati</taxon>
    </lineage>
</organism>
<dbReference type="Pfam" id="PF12796">
    <property type="entry name" value="Ank_2"/>
    <property type="match status" value="3"/>
</dbReference>
<dbReference type="VEuPathDB" id="FungiDB:BO71DRAFT_482724"/>
<feature type="repeat" description="ANK" evidence="3">
    <location>
        <begin position="310"/>
        <end position="342"/>
    </location>
</feature>
<dbReference type="EMBL" id="KZ825849">
    <property type="protein sequence ID" value="PYH95687.1"/>
    <property type="molecule type" value="Genomic_DNA"/>
</dbReference>
<dbReference type="InterPro" id="IPR002110">
    <property type="entry name" value="Ankyrin_rpt"/>
</dbReference>
<name>A0A319DNP2_9EURO</name>
<keyword evidence="2 3" id="KW-0040">ANK repeat</keyword>
<evidence type="ECO:0000313" key="6">
    <source>
        <dbReference type="Proteomes" id="UP000247810"/>
    </source>
</evidence>
<dbReference type="Gene3D" id="1.25.40.20">
    <property type="entry name" value="Ankyrin repeat-containing domain"/>
    <property type="match status" value="3"/>
</dbReference>
<evidence type="ECO:0000256" key="3">
    <source>
        <dbReference type="PROSITE-ProRule" id="PRU00023"/>
    </source>
</evidence>
<dbReference type="SUPFAM" id="SSF48403">
    <property type="entry name" value="Ankyrin repeat"/>
    <property type="match status" value="1"/>
</dbReference>
<evidence type="ECO:0000256" key="2">
    <source>
        <dbReference type="ARBA" id="ARBA00023043"/>
    </source>
</evidence>
<dbReference type="PANTHER" id="PTHR24173">
    <property type="entry name" value="ANKYRIN REPEAT CONTAINING"/>
    <property type="match status" value="1"/>
</dbReference>
<dbReference type="OrthoDB" id="366390at2759"/>
<evidence type="ECO:0000313" key="5">
    <source>
        <dbReference type="EMBL" id="PYH95687.1"/>
    </source>
</evidence>
<dbReference type="InterPro" id="IPR036770">
    <property type="entry name" value="Ankyrin_rpt-contain_sf"/>
</dbReference>
<reference evidence="5 6" key="1">
    <citation type="submission" date="2018-02" db="EMBL/GenBank/DDBJ databases">
        <title>The genomes of Aspergillus section Nigri reveals drivers in fungal speciation.</title>
        <authorList>
            <consortium name="DOE Joint Genome Institute"/>
            <person name="Vesth T.C."/>
            <person name="Nybo J."/>
            <person name="Theobald S."/>
            <person name="Brandl J."/>
            <person name="Frisvad J.C."/>
            <person name="Nielsen K.F."/>
            <person name="Lyhne E.K."/>
            <person name="Kogle M.E."/>
            <person name="Kuo A."/>
            <person name="Riley R."/>
            <person name="Clum A."/>
            <person name="Nolan M."/>
            <person name="Lipzen A."/>
            <person name="Salamov A."/>
            <person name="Henrissat B."/>
            <person name="Wiebenga A."/>
            <person name="De vries R.P."/>
            <person name="Grigoriev I.V."/>
            <person name="Mortensen U.H."/>
            <person name="Andersen M.R."/>
            <person name="Baker S.E."/>
        </authorList>
    </citation>
    <scope>NUCLEOTIDE SEQUENCE [LARGE SCALE GENOMIC DNA]</scope>
    <source>
        <strain evidence="5 6">CBS 707.79</strain>
    </source>
</reference>
<dbReference type="PANTHER" id="PTHR24173:SF74">
    <property type="entry name" value="ANKYRIN REPEAT DOMAIN-CONTAINING PROTEIN 16"/>
    <property type="match status" value="1"/>
</dbReference>
<dbReference type="Proteomes" id="UP000247810">
    <property type="component" value="Unassembled WGS sequence"/>
</dbReference>
<dbReference type="PROSITE" id="PS50297">
    <property type="entry name" value="ANK_REP_REGION"/>
    <property type="match status" value="1"/>
</dbReference>
<dbReference type="PROSITE" id="PS50088">
    <property type="entry name" value="ANK_REPEAT"/>
    <property type="match status" value="2"/>
</dbReference>
<dbReference type="AlphaFoldDB" id="A0A319DNP2"/>
<keyword evidence="1" id="KW-0677">Repeat</keyword>
<feature type="compositionally biased region" description="Acidic residues" evidence="4">
    <location>
        <begin position="378"/>
        <end position="393"/>
    </location>
</feature>
<keyword evidence="6" id="KW-1185">Reference proteome</keyword>
<dbReference type="STRING" id="1448320.A0A319DNP2"/>
<dbReference type="SMART" id="SM00248">
    <property type="entry name" value="ANK"/>
    <property type="match status" value="8"/>
</dbReference>
<evidence type="ECO:0000256" key="4">
    <source>
        <dbReference type="SAM" id="MobiDB-lite"/>
    </source>
</evidence>
<gene>
    <name evidence="5" type="ORF">BO71DRAFT_482724</name>
</gene>
<feature type="region of interest" description="Disordered" evidence="4">
    <location>
        <begin position="373"/>
        <end position="393"/>
    </location>
</feature>
<accession>A0A319DNP2</accession>